<comment type="similarity">
    <text evidence="1">Belongs to the UDP-glycosyltransferase family.</text>
</comment>
<name>A0AAD5CUX7_AMBAR</name>
<comment type="caution">
    <text evidence="5">The sequence shown here is derived from an EMBL/GenBank/DDBJ whole genome shotgun (WGS) entry which is preliminary data.</text>
</comment>
<accession>A0AAD5CUX7</accession>
<dbReference type="InterPro" id="IPR035595">
    <property type="entry name" value="UDP_glycos_trans_CS"/>
</dbReference>
<dbReference type="PANTHER" id="PTHR11926:SF1560">
    <property type="entry name" value="UDP-GLYCOSYLTRANSFERASE 74E1-RELATED"/>
    <property type="match status" value="1"/>
</dbReference>
<feature type="non-terminal residue" evidence="5">
    <location>
        <position position="1177"/>
    </location>
</feature>
<evidence type="ECO:0000313" key="5">
    <source>
        <dbReference type="EMBL" id="KAI7746825.1"/>
    </source>
</evidence>
<dbReference type="GO" id="GO:0080043">
    <property type="term" value="F:quercetin 3-O-glucosyltransferase activity"/>
    <property type="evidence" value="ECO:0007669"/>
    <property type="project" value="TreeGrafter"/>
</dbReference>
<dbReference type="GO" id="GO:0080044">
    <property type="term" value="F:quercetin 7-O-glucosyltransferase activity"/>
    <property type="evidence" value="ECO:0007669"/>
    <property type="project" value="TreeGrafter"/>
</dbReference>
<keyword evidence="4" id="KW-0472">Membrane</keyword>
<dbReference type="FunFam" id="3.40.50.2000:FF:000057">
    <property type="entry name" value="Glycosyltransferase"/>
    <property type="match status" value="1"/>
</dbReference>
<dbReference type="Gene3D" id="3.40.50.2000">
    <property type="entry name" value="Glycogen Phosphorylase B"/>
    <property type="match status" value="5"/>
</dbReference>
<keyword evidence="4" id="KW-0812">Transmembrane</keyword>
<dbReference type="SUPFAM" id="SSF53756">
    <property type="entry name" value="UDP-Glycosyltransferase/glycogen phosphorylase"/>
    <property type="match status" value="2"/>
</dbReference>
<evidence type="ECO:0000256" key="1">
    <source>
        <dbReference type="ARBA" id="ARBA00009995"/>
    </source>
</evidence>
<protein>
    <recommendedName>
        <fullName evidence="7">UDP-glycosyltransferases domain-containing protein</fullName>
    </recommendedName>
</protein>
<keyword evidence="4" id="KW-1133">Transmembrane helix</keyword>
<dbReference type="CDD" id="cd03784">
    <property type="entry name" value="GT1_Gtf-like"/>
    <property type="match status" value="2"/>
</dbReference>
<gene>
    <name evidence="5" type="ORF">M8C21_026258</name>
</gene>
<dbReference type="AlphaFoldDB" id="A0AAD5CUX7"/>
<evidence type="ECO:0000256" key="3">
    <source>
        <dbReference type="ARBA" id="ARBA00022679"/>
    </source>
</evidence>
<dbReference type="PANTHER" id="PTHR11926">
    <property type="entry name" value="GLUCOSYL/GLUCURONOSYL TRANSFERASES"/>
    <property type="match status" value="1"/>
</dbReference>
<evidence type="ECO:0008006" key="7">
    <source>
        <dbReference type="Google" id="ProtNLM"/>
    </source>
</evidence>
<evidence type="ECO:0000256" key="2">
    <source>
        <dbReference type="ARBA" id="ARBA00022676"/>
    </source>
</evidence>
<organism evidence="5 6">
    <name type="scientific">Ambrosia artemisiifolia</name>
    <name type="common">Common ragweed</name>
    <dbReference type="NCBI Taxonomy" id="4212"/>
    <lineage>
        <taxon>Eukaryota</taxon>
        <taxon>Viridiplantae</taxon>
        <taxon>Streptophyta</taxon>
        <taxon>Embryophyta</taxon>
        <taxon>Tracheophyta</taxon>
        <taxon>Spermatophyta</taxon>
        <taxon>Magnoliopsida</taxon>
        <taxon>eudicotyledons</taxon>
        <taxon>Gunneridae</taxon>
        <taxon>Pentapetalae</taxon>
        <taxon>asterids</taxon>
        <taxon>campanulids</taxon>
        <taxon>Asterales</taxon>
        <taxon>Asteraceae</taxon>
        <taxon>Asteroideae</taxon>
        <taxon>Heliantheae alliance</taxon>
        <taxon>Heliantheae</taxon>
        <taxon>Ambrosia</taxon>
    </lineage>
</organism>
<dbReference type="FunFam" id="3.40.50.2000:FF:000019">
    <property type="entry name" value="Glycosyltransferase"/>
    <property type="match status" value="1"/>
</dbReference>
<keyword evidence="6" id="KW-1185">Reference proteome</keyword>
<keyword evidence="2" id="KW-0328">Glycosyltransferase</keyword>
<dbReference type="Pfam" id="PF00201">
    <property type="entry name" value="UDPGT"/>
    <property type="match status" value="2"/>
</dbReference>
<evidence type="ECO:0000256" key="4">
    <source>
        <dbReference type="SAM" id="Phobius"/>
    </source>
</evidence>
<dbReference type="InterPro" id="IPR002213">
    <property type="entry name" value="UDP_glucos_trans"/>
</dbReference>
<dbReference type="Proteomes" id="UP001206925">
    <property type="component" value="Unassembled WGS sequence"/>
</dbReference>
<evidence type="ECO:0000313" key="6">
    <source>
        <dbReference type="Proteomes" id="UP001206925"/>
    </source>
</evidence>
<feature type="transmembrane region" description="Helical" evidence="4">
    <location>
        <begin position="484"/>
        <end position="508"/>
    </location>
</feature>
<sequence length="1177" mass="133089">QTKAEQHAINKSPHVILLSFLAQGHINPLIQFGKRLASKGVSVPGLPQLEGWETPSFVHNYGAYPAWSDMVFNQFANIDQAHWVFTNTFYHLEKHVTGPTIPSMYLDKRLEDDKDYGLSLFNTNHNKCMNWLNDKRTRSVVYVSFGSVAQLELGQMKEIAWALIDSDVNFLWVVRDEEKDKLPKDLIDERIKGKGLVVSWCKQLDVLKHESVGCFVTHCGFNSTLEALCLGVPVIEMPQWTNQITNANCPKECEMELAKLAVDKGGSSDKDIDEFDNTMKQPRPDYTNHNQTKCHVSELSLHKGRSINGEVVVSISDFSFLTITFGAGLTHLYRVLMVCLFFPKTSHPHTKISLREKPVRERRKRGIQTRVIVRDLHRRSYSRSHSLCFLLQTLDGLHTVDGSGSGRLCTCCVLFGRWELRYRLWMVTPMTTVTGSRQDNFPRSNYISTLYNIYYCTLKVTSTTITQENNVSDSSLPERAVVGCLFRLMLIPLSHLFFVTVVAALFFLDAECRQQGFRQKLQVRHRNSSPEVSIRRYGRMASSCFLVLSLFAPSCMNYRDIKYEASVVIIEIANENLRLPLTSLVNRSVCMYNKLMEILGAQTSVIGQIIYLYFSLGKAAIRLIISSHLTNINRNPKAWPAGGHGQHPHLRPSFFSLRLSLSVSRRNGGLADGCGSEEDICCTENNTRIPLNISNLKATQQTADNLQISQSFPSTMAEQHKMNKPPHVLLFPFPAQGHINPIIQFGKRLLSKGVKITLVTTIYILNTNLPHKENTTPITIEAISDGFDEGGYASADSSESYLKTFKEVGSKSLGVLIKKLQSQGDTIDAIIYDAFISWALDVAMEFGIDGGSFFTQACSVNNIYYHVHKGLISLPLSVPVSVPGLPQLECWETPSFVHNYGPYPGWSEIVFNQFCNIDQARWVFTNSFYKLEEEVIEWMRKMWNLKVIGPTLPSMYLDKRIHDDKDYGFNLFKENHNECKNWLYDKPKKSVVYVSFGSSARLGPKQMEEIAWGLSESNVNFLWVVRAEEAEKLPNEFVNQNNLTEKGLVVAWCRQLDVLAHESIGCFVTHCGFNSTLEAISLGVPVVGMPQWTDQTTNAKLLDEIWGVGVRVKANENGIVTRGNLVSCIKKIMEDEKGAIAQKNAMKWREAAKEAVDEGGSSYRDIDEFINELKHEF</sequence>
<reference evidence="5" key="1">
    <citation type="submission" date="2022-06" db="EMBL/GenBank/DDBJ databases">
        <title>Uncovering the hologenomic basis of an extraordinary plant invasion.</title>
        <authorList>
            <person name="Bieker V.C."/>
            <person name="Martin M.D."/>
            <person name="Gilbert T."/>
            <person name="Hodgins K."/>
            <person name="Battlay P."/>
            <person name="Petersen B."/>
            <person name="Wilson J."/>
        </authorList>
    </citation>
    <scope>NUCLEOTIDE SEQUENCE</scope>
    <source>
        <strain evidence="5">AA19_3_7</strain>
        <tissue evidence="5">Leaf</tissue>
    </source>
</reference>
<proteinExistence type="inferred from homology"/>
<dbReference type="EMBL" id="JAMZMK010006890">
    <property type="protein sequence ID" value="KAI7746825.1"/>
    <property type="molecule type" value="Genomic_DNA"/>
</dbReference>
<dbReference type="PROSITE" id="PS00375">
    <property type="entry name" value="UDPGT"/>
    <property type="match status" value="1"/>
</dbReference>
<keyword evidence="3" id="KW-0808">Transferase</keyword>